<keyword evidence="5 8" id="KW-0812">Transmembrane</keyword>
<dbReference type="GO" id="GO:0000319">
    <property type="term" value="F:sulfite transmembrane transporter activity"/>
    <property type="evidence" value="ECO:0007669"/>
    <property type="project" value="TreeGrafter"/>
</dbReference>
<evidence type="ECO:0000256" key="8">
    <source>
        <dbReference type="SAM" id="Phobius"/>
    </source>
</evidence>
<keyword evidence="3" id="KW-0813">Transport</keyword>
<feature type="transmembrane region" description="Helical" evidence="8">
    <location>
        <begin position="220"/>
        <end position="238"/>
    </location>
</feature>
<evidence type="ECO:0000256" key="3">
    <source>
        <dbReference type="ARBA" id="ARBA00022448"/>
    </source>
</evidence>
<dbReference type="Pfam" id="PF03595">
    <property type="entry name" value="SLAC1"/>
    <property type="match status" value="1"/>
</dbReference>
<evidence type="ECO:0000256" key="2">
    <source>
        <dbReference type="ARBA" id="ARBA00008566"/>
    </source>
</evidence>
<feature type="transmembrane region" description="Helical" evidence="8">
    <location>
        <begin position="21"/>
        <end position="39"/>
    </location>
</feature>
<organism evidence="9 10">
    <name type="scientific">Blastococcus tunisiensis</name>
    <dbReference type="NCBI Taxonomy" id="1798228"/>
    <lineage>
        <taxon>Bacteria</taxon>
        <taxon>Bacillati</taxon>
        <taxon>Actinomycetota</taxon>
        <taxon>Actinomycetes</taxon>
        <taxon>Geodermatophilales</taxon>
        <taxon>Geodermatophilaceae</taxon>
        <taxon>Blastococcus</taxon>
    </lineage>
</organism>
<sequence>MASTGTGGDQLGLAHRQVRELTPGYFALVMASGIISVGMRLGGHITVSVLLLAVCATAFVVLVVLNVWRLIGHRDAVAEDFLDPARGFGFFTFIAGGNVLGVRLAMDGHIGVAAALAGVGFAAWLFLGYVIPWTAVLGRAERPVLTKANGTWFIWVVAGQSVATSAATLQPAMPALRDALAVVAVFSWSVSLFLYAAVGIMVSLRLLLFELRPTDLTPPYWVAMGASAITVLAGARIVEMVDTPMVEATRGLVAGVSVSIWAFGTWLIPVLVAAGWWRHRTHRVPLRYEPSLWSMVFPMGMYAVAATYLSRADDLPLVGVVGAVGIWAAFAVWSLVLAAMVVTATRAGTGYAERRSDASSY</sequence>
<comment type="subcellular location">
    <subcellularLocation>
        <location evidence="1">Cell membrane</location>
        <topology evidence="1">Multi-pass membrane protein</topology>
    </subcellularLocation>
</comment>
<dbReference type="Proteomes" id="UP000198589">
    <property type="component" value="Unassembled WGS sequence"/>
</dbReference>
<feature type="transmembrane region" description="Helical" evidence="8">
    <location>
        <begin position="45"/>
        <end position="68"/>
    </location>
</feature>
<evidence type="ECO:0000256" key="6">
    <source>
        <dbReference type="ARBA" id="ARBA00022989"/>
    </source>
</evidence>
<reference evidence="10" key="1">
    <citation type="submission" date="2016-10" db="EMBL/GenBank/DDBJ databases">
        <authorList>
            <person name="Varghese N."/>
            <person name="Submissions S."/>
        </authorList>
    </citation>
    <scope>NUCLEOTIDE SEQUENCE [LARGE SCALE GENOMIC DNA]</scope>
    <source>
        <strain evidence="10">DSM 46838</strain>
    </source>
</reference>
<comment type="similarity">
    <text evidence="2">Belongs to the tellurite-resistance/dicarboxylate transporter (TDT) family.</text>
</comment>
<feature type="transmembrane region" description="Helical" evidence="8">
    <location>
        <begin position="258"/>
        <end position="278"/>
    </location>
</feature>
<keyword evidence="7 8" id="KW-0472">Membrane</keyword>
<dbReference type="EMBL" id="FOND01000003">
    <property type="protein sequence ID" value="SFE29041.1"/>
    <property type="molecule type" value="Genomic_DNA"/>
</dbReference>
<dbReference type="PANTHER" id="PTHR31686:SF1">
    <property type="entry name" value="SULFITE EFFLUX PUMP SSU1"/>
    <property type="match status" value="1"/>
</dbReference>
<evidence type="ECO:0000256" key="4">
    <source>
        <dbReference type="ARBA" id="ARBA00022475"/>
    </source>
</evidence>
<gene>
    <name evidence="9" type="ORF">SAMN05216574_10329</name>
</gene>
<keyword evidence="10" id="KW-1185">Reference proteome</keyword>
<dbReference type="GO" id="GO:0005886">
    <property type="term" value="C:plasma membrane"/>
    <property type="evidence" value="ECO:0007669"/>
    <property type="project" value="UniProtKB-SubCell"/>
</dbReference>
<feature type="transmembrane region" description="Helical" evidence="8">
    <location>
        <begin position="152"/>
        <end position="173"/>
    </location>
</feature>
<feature type="transmembrane region" description="Helical" evidence="8">
    <location>
        <begin position="179"/>
        <end position="208"/>
    </location>
</feature>
<evidence type="ECO:0000313" key="9">
    <source>
        <dbReference type="EMBL" id="SFE29041.1"/>
    </source>
</evidence>
<dbReference type="PANTHER" id="PTHR31686">
    <property type="match status" value="1"/>
</dbReference>
<feature type="transmembrane region" description="Helical" evidence="8">
    <location>
        <begin position="290"/>
        <end position="309"/>
    </location>
</feature>
<feature type="transmembrane region" description="Helical" evidence="8">
    <location>
        <begin position="112"/>
        <end position="131"/>
    </location>
</feature>
<feature type="transmembrane region" description="Helical" evidence="8">
    <location>
        <begin position="315"/>
        <end position="345"/>
    </location>
</feature>
<protein>
    <submittedName>
        <fullName evidence="9">Tellurite resistance protein TehA</fullName>
    </submittedName>
</protein>
<dbReference type="RefSeq" id="WP_217640569.1">
    <property type="nucleotide sequence ID" value="NZ_FOND01000003.1"/>
</dbReference>
<dbReference type="Gene3D" id="1.50.10.150">
    <property type="entry name" value="Voltage-dependent anion channel"/>
    <property type="match status" value="1"/>
</dbReference>
<keyword evidence="6 8" id="KW-1133">Transmembrane helix</keyword>
<dbReference type="InterPro" id="IPR051629">
    <property type="entry name" value="Sulfite_efflux_TDT"/>
</dbReference>
<evidence type="ECO:0000313" key="10">
    <source>
        <dbReference type="Proteomes" id="UP000198589"/>
    </source>
</evidence>
<keyword evidence="4" id="KW-1003">Cell membrane</keyword>
<accession>A0A1I1ZBB8</accession>
<evidence type="ECO:0000256" key="5">
    <source>
        <dbReference type="ARBA" id="ARBA00022692"/>
    </source>
</evidence>
<proteinExistence type="inferred from homology"/>
<evidence type="ECO:0000256" key="7">
    <source>
        <dbReference type="ARBA" id="ARBA00023136"/>
    </source>
</evidence>
<name>A0A1I1ZBB8_9ACTN</name>
<evidence type="ECO:0000256" key="1">
    <source>
        <dbReference type="ARBA" id="ARBA00004651"/>
    </source>
</evidence>
<dbReference type="CDD" id="cd09319">
    <property type="entry name" value="TDT_like_1"/>
    <property type="match status" value="1"/>
</dbReference>
<dbReference type="InterPro" id="IPR004695">
    <property type="entry name" value="SLAC1/Mae1/Ssu1/TehA"/>
</dbReference>
<dbReference type="InterPro" id="IPR038665">
    <property type="entry name" value="Voltage-dep_anion_channel_sf"/>
</dbReference>
<feature type="transmembrane region" description="Helical" evidence="8">
    <location>
        <begin position="88"/>
        <end position="106"/>
    </location>
</feature>
<dbReference type="STRING" id="1798228.SAMN05216574_10329"/>
<dbReference type="AlphaFoldDB" id="A0A1I1ZBB8"/>